<dbReference type="AlphaFoldDB" id="A0A0G1IKQ9"/>
<evidence type="ECO:0000313" key="4">
    <source>
        <dbReference type="EMBL" id="KKT59473.1"/>
    </source>
</evidence>
<dbReference type="Proteomes" id="UP000034087">
    <property type="component" value="Unassembled WGS sequence"/>
</dbReference>
<dbReference type="EMBL" id="LCIR01000011">
    <property type="protein sequence ID" value="KKT59473.1"/>
    <property type="molecule type" value="Genomic_DNA"/>
</dbReference>
<evidence type="ECO:0000256" key="1">
    <source>
        <dbReference type="PIRSR" id="PIRSR640198-1"/>
    </source>
</evidence>
<gene>
    <name evidence="4" type="ORF">UW53_C0011G0002</name>
</gene>
<feature type="domain" description="Fido" evidence="3">
    <location>
        <begin position="39"/>
        <end position="193"/>
    </location>
</feature>
<feature type="active site" evidence="1">
    <location>
        <position position="134"/>
    </location>
</feature>
<dbReference type="PANTHER" id="PTHR13504">
    <property type="entry name" value="FIDO DOMAIN-CONTAINING PROTEIN DDB_G0283145"/>
    <property type="match status" value="1"/>
</dbReference>
<sequence length="223" mass="25247">MIKSAKKKDIDILETKGLWKASSFIRKTAEKLERKNQPVSLGIIKTAHSFIFELSPSKTMGGKYRGSGVNNYMKRIDGSTLHFAHWTKIPEQTAALEYDIRALTSNPPPLNTRDGLTLFFQQLAALIHRFVRVHPFENGNGRVSRLLTDLILLRVGLSESPIAADEINKQKYKKAMLLADNGDLRALEYIIQRGVVNAQEKKIKEKEKALRALSNKKKAHKKK</sequence>
<dbReference type="InterPro" id="IPR040198">
    <property type="entry name" value="Fido_containing"/>
</dbReference>
<protein>
    <submittedName>
        <fullName evidence="4">Filamentation induced by cAMP protein Fic</fullName>
    </submittedName>
</protein>
<dbReference type="Pfam" id="PF02661">
    <property type="entry name" value="Fic"/>
    <property type="match status" value="1"/>
</dbReference>
<accession>A0A0G1IKQ9</accession>
<proteinExistence type="predicted"/>
<dbReference type="Gene3D" id="1.10.3290.10">
    <property type="entry name" value="Fido-like domain"/>
    <property type="match status" value="1"/>
</dbReference>
<evidence type="ECO:0000313" key="5">
    <source>
        <dbReference type="Proteomes" id="UP000034087"/>
    </source>
</evidence>
<name>A0A0G1IKQ9_9BACT</name>
<feature type="coiled-coil region" evidence="2">
    <location>
        <begin position="196"/>
        <end position="223"/>
    </location>
</feature>
<dbReference type="InterPro" id="IPR036597">
    <property type="entry name" value="Fido-like_dom_sf"/>
</dbReference>
<organism evidence="4 5">
    <name type="scientific">Candidatus Giovannonibacteria bacterium GW2011_GWA1_44_25</name>
    <dbReference type="NCBI Taxonomy" id="1618645"/>
    <lineage>
        <taxon>Bacteria</taxon>
        <taxon>Candidatus Giovannoniibacteriota</taxon>
    </lineage>
</organism>
<dbReference type="PROSITE" id="PS51459">
    <property type="entry name" value="FIDO"/>
    <property type="match status" value="1"/>
</dbReference>
<evidence type="ECO:0000256" key="2">
    <source>
        <dbReference type="SAM" id="Coils"/>
    </source>
</evidence>
<evidence type="ECO:0000259" key="3">
    <source>
        <dbReference type="PROSITE" id="PS51459"/>
    </source>
</evidence>
<dbReference type="InterPro" id="IPR003812">
    <property type="entry name" value="Fido"/>
</dbReference>
<dbReference type="SUPFAM" id="SSF140931">
    <property type="entry name" value="Fic-like"/>
    <property type="match status" value="1"/>
</dbReference>
<keyword evidence="2" id="KW-0175">Coiled coil</keyword>
<reference evidence="4 5" key="1">
    <citation type="journal article" date="2015" name="Nature">
        <title>rRNA introns, odd ribosomes, and small enigmatic genomes across a large radiation of phyla.</title>
        <authorList>
            <person name="Brown C.T."/>
            <person name="Hug L.A."/>
            <person name="Thomas B.C."/>
            <person name="Sharon I."/>
            <person name="Castelle C.J."/>
            <person name="Singh A."/>
            <person name="Wilkins M.J."/>
            <person name="Williams K.H."/>
            <person name="Banfield J.F."/>
        </authorList>
    </citation>
    <scope>NUCLEOTIDE SEQUENCE [LARGE SCALE GENOMIC DNA]</scope>
</reference>
<comment type="caution">
    <text evidence="4">The sequence shown here is derived from an EMBL/GenBank/DDBJ whole genome shotgun (WGS) entry which is preliminary data.</text>
</comment>
<dbReference type="PANTHER" id="PTHR13504:SF38">
    <property type="entry name" value="FIDO DOMAIN-CONTAINING PROTEIN"/>
    <property type="match status" value="1"/>
</dbReference>